<dbReference type="EMBL" id="RAPN01000001">
    <property type="protein sequence ID" value="RKD91005.1"/>
    <property type="molecule type" value="Genomic_DNA"/>
</dbReference>
<dbReference type="RefSeq" id="WP_120272346.1">
    <property type="nucleotide sequence ID" value="NZ_RAPN01000001.1"/>
</dbReference>
<name>A0A419W6C6_9BACT</name>
<evidence type="ECO:0000313" key="1">
    <source>
        <dbReference type="EMBL" id="RKD91005.1"/>
    </source>
</evidence>
<keyword evidence="2" id="KW-1185">Reference proteome</keyword>
<gene>
    <name evidence="1" type="ORF">BC643_1354</name>
</gene>
<dbReference type="OrthoDB" id="9935639at2"/>
<protein>
    <submittedName>
        <fullName evidence="1">Uncharacterized protein</fullName>
    </submittedName>
</protein>
<comment type="caution">
    <text evidence="1">The sequence shown here is derived from an EMBL/GenBank/DDBJ whole genome shotgun (WGS) entry which is preliminary data.</text>
</comment>
<organism evidence="1 2">
    <name type="scientific">Mangrovibacterium diazotrophicum</name>
    <dbReference type="NCBI Taxonomy" id="1261403"/>
    <lineage>
        <taxon>Bacteria</taxon>
        <taxon>Pseudomonadati</taxon>
        <taxon>Bacteroidota</taxon>
        <taxon>Bacteroidia</taxon>
        <taxon>Marinilabiliales</taxon>
        <taxon>Prolixibacteraceae</taxon>
        <taxon>Mangrovibacterium</taxon>
    </lineage>
</organism>
<accession>A0A419W6C6</accession>
<dbReference type="Proteomes" id="UP000283387">
    <property type="component" value="Unassembled WGS sequence"/>
</dbReference>
<dbReference type="AlphaFoldDB" id="A0A419W6C6"/>
<sequence length="64" mass="7703">MKTKMQTKKKSWIDQFHHVRYFSANENKLNQLMANHNGIHCEGDKFEYIVDWQVGEKKPKDTLH</sequence>
<reference evidence="1 2" key="1">
    <citation type="submission" date="2018-09" db="EMBL/GenBank/DDBJ databases">
        <title>Genomic Encyclopedia of Archaeal and Bacterial Type Strains, Phase II (KMG-II): from individual species to whole genera.</title>
        <authorList>
            <person name="Goeker M."/>
        </authorList>
    </citation>
    <scope>NUCLEOTIDE SEQUENCE [LARGE SCALE GENOMIC DNA]</scope>
    <source>
        <strain evidence="1 2">DSM 27148</strain>
    </source>
</reference>
<evidence type="ECO:0000313" key="2">
    <source>
        <dbReference type="Proteomes" id="UP000283387"/>
    </source>
</evidence>
<proteinExistence type="predicted"/>